<keyword evidence="3" id="KW-1003">Cell membrane</keyword>
<feature type="transmembrane region" description="Helical" evidence="9">
    <location>
        <begin position="87"/>
        <end position="104"/>
    </location>
</feature>
<dbReference type="AlphaFoldDB" id="A0A9X0YN33"/>
<evidence type="ECO:0000313" key="11">
    <source>
        <dbReference type="EMBL" id="MBP2075825.1"/>
    </source>
</evidence>
<dbReference type="GO" id="GO:0015740">
    <property type="term" value="P:C4-dicarboxylate transport"/>
    <property type="evidence" value="ECO:0007669"/>
    <property type="project" value="TreeGrafter"/>
</dbReference>
<dbReference type="PANTHER" id="PTHR35011:SF2">
    <property type="entry name" value="2,3-DIKETO-L-GULONATE TRAP TRANSPORTER SMALL PERMEASE PROTEIN YIAM"/>
    <property type="match status" value="1"/>
</dbReference>
<dbReference type="GO" id="GO:0005886">
    <property type="term" value="C:plasma membrane"/>
    <property type="evidence" value="ECO:0007669"/>
    <property type="project" value="UniProtKB-SubCell"/>
</dbReference>
<feature type="domain" description="Tripartite ATP-independent periplasmic transporters DctQ component" evidence="10">
    <location>
        <begin position="22"/>
        <end position="151"/>
    </location>
</feature>
<dbReference type="InterPro" id="IPR007387">
    <property type="entry name" value="TRAP_DctQ"/>
</dbReference>
<name>A0A9X0YN33_9BACI</name>
<dbReference type="Proteomes" id="UP001138793">
    <property type="component" value="Unassembled WGS sequence"/>
</dbReference>
<keyword evidence="7 9" id="KW-0472">Membrane</keyword>
<evidence type="ECO:0000256" key="2">
    <source>
        <dbReference type="ARBA" id="ARBA00022448"/>
    </source>
</evidence>
<comment type="subcellular location">
    <subcellularLocation>
        <location evidence="1">Cell inner membrane</location>
        <topology evidence="1">Multi-pass membrane protein</topology>
    </subcellularLocation>
</comment>
<dbReference type="GO" id="GO:0022857">
    <property type="term" value="F:transmembrane transporter activity"/>
    <property type="evidence" value="ECO:0007669"/>
    <property type="project" value="TreeGrafter"/>
</dbReference>
<keyword evidence="5 9" id="KW-0812">Transmembrane</keyword>
<dbReference type="RefSeq" id="WP_149474140.1">
    <property type="nucleotide sequence ID" value="NZ_JAGGMB010000001.1"/>
</dbReference>
<evidence type="ECO:0000313" key="12">
    <source>
        <dbReference type="Proteomes" id="UP001138793"/>
    </source>
</evidence>
<keyword evidence="12" id="KW-1185">Reference proteome</keyword>
<protein>
    <submittedName>
        <fullName evidence="11">TRAP-type C4-dicarboxylate transport system permease small subunit</fullName>
    </submittedName>
</protein>
<comment type="similarity">
    <text evidence="8">Belongs to the TRAP transporter small permease family.</text>
</comment>
<keyword evidence="2" id="KW-0813">Transport</keyword>
<feature type="transmembrane region" description="Helical" evidence="9">
    <location>
        <begin position="12"/>
        <end position="35"/>
    </location>
</feature>
<evidence type="ECO:0000256" key="9">
    <source>
        <dbReference type="SAM" id="Phobius"/>
    </source>
</evidence>
<organism evidence="11 12">
    <name type="scientific">Oceanobacillus polygoni</name>
    <dbReference type="NCBI Taxonomy" id="1235259"/>
    <lineage>
        <taxon>Bacteria</taxon>
        <taxon>Bacillati</taxon>
        <taxon>Bacillota</taxon>
        <taxon>Bacilli</taxon>
        <taxon>Bacillales</taxon>
        <taxon>Bacillaceae</taxon>
        <taxon>Oceanobacillus</taxon>
    </lineage>
</organism>
<comment type="caution">
    <text evidence="11">The sequence shown here is derived from an EMBL/GenBank/DDBJ whole genome shotgun (WGS) entry which is preliminary data.</text>
</comment>
<sequence length="160" mass="18290">MWKKGVNNIDDFIASIALIGVISITIINVIFRYIFNMPILWAEEVSLALYVWLVFIGASSTMKRNGHIGIDYFVKRLPLSIQKVMKFIRMVVIYFVFGYVFMYLGSELAMQAGDKVTPSLRVSYIWIDVAVPIGGILIAYHFTRNIIKSFQNELPQKGDI</sequence>
<gene>
    <name evidence="11" type="ORF">J2Z64_000036</name>
</gene>
<dbReference type="InterPro" id="IPR055348">
    <property type="entry name" value="DctQ"/>
</dbReference>
<dbReference type="EMBL" id="JAGGMB010000001">
    <property type="protein sequence ID" value="MBP2075825.1"/>
    <property type="molecule type" value="Genomic_DNA"/>
</dbReference>
<evidence type="ECO:0000256" key="8">
    <source>
        <dbReference type="ARBA" id="ARBA00038436"/>
    </source>
</evidence>
<keyword evidence="6 9" id="KW-1133">Transmembrane helix</keyword>
<evidence type="ECO:0000256" key="6">
    <source>
        <dbReference type="ARBA" id="ARBA00022989"/>
    </source>
</evidence>
<proteinExistence type="inferred from homology"/>
<evidence type="ECO:0000256" key="5">
    <source>
        <dbReference type="ARBA" id="ARBA00022692"/>
    </source>
</evidence>
<feature type="transmembrane region" description="Helical" evidence="9">
    <location>
        <begin position="124"/>
        <end position="142"/>
    </location>
</feature>
<dbReference type="PANTHER" id="PTHR35011">
    <property type="entry name" value="2,3-DIKETO-L-GULONATE TRAP TRANSPORTER SMALL PERMEASE PROTEIN YIAM"/>
    <property type="match status" value="1"/>
</dbReference>
<accession>A0A9X0YN33</accession>
<evidence type="ECO:0000256" key="3">
    <source>
        <dbReference type="ARBA" id="ARBA00022475"/>
    </source>
</evidence>
<evidence type="ECO:0000256" key="7">
    <source>
        <dbReference type="ARBA" id="ARBA00023136"/>
    </source>
</evidence>
<keyword evidence="4" id="KW-0997">Cell inner membrane</keyword>
<evidence type="ECO:0000256" key="4">
    <source>
        <dbReference type="ARBA" id="ARBA00022519"/>
    </source>
</evidence>
<reference evidence="11" key="1">
    <citation type="submission" date="2021-03" db="EMBL/GenBank/DDBJ databases">
        <title>Genomic Encyclopedia of Type Strains, Phase IV (KMG-IV): sequencing the most valuable type-strain genomes for metagenomic binning, comparative biology and taxonomic classification.</title>
        <authorList>
            <person name="Goeker M."/>
        </authorList>
    </citation>
    <scope>NUCLEOTIDE SEQUENCE</scope>
    <source>
        <strain evidence="11">DSM 107338</strain>
    </source>
</reference>
<evidence type="ECO:0000259" key="10">
    <source>
        <dbReference type="Pfam" id="PF04290"/>
    </source>
</evidence>
<evidence type="ECO:0000256" key="1">
    <source>
        <dbReference type="ARBA" id="ARBA00004429"/>
    </source>
</evidence>
<dbReference type="OrthoDB" id="2086825at2"/>
<dbReference type="Pfam" id="PF04290">
    <property type="entry name" value="DctQ"/>
    <property type="match status" value="1"/>
</dbReference>
<feature type="transmembrane region" description="Helical" evidence="9">
    <location>
        <begin position="47"/>
        <end position="66"/>
    </location>
</feature>